<dbReference type="PANTHER" id="PTHR11709:SF361">
    <property type="entry name" value="IRON TRANSPORT MULTICOPPER OXIDASE FET3"/>
    <property type="match status" value="1"/>
</dbReference>
<dbReference type="AlphaFoldDB" id="A0A2J6QJX1"/>
<dbReference type="GO" id="GO:0010106">
    <property type="term" value="P:cellular response to iron ion starvation"/>
    <property type="evidence" value="ECO:0007669"/>
    <property type="project" value="TreeGrafter"/>
</dbReference>
<dbReference type="Pfam" id="PF00394">
    <property type="entry name" value="Cu-oxidase"/>
    <property type="match status" value="1"/>
</dbReference>
<dbReference type="Pfam" id="PF07732">
    <property type="entry name" value="Cu-oxidase_3"/>
    <property type="match status" value="1"/>
</dbReference>
<keyword evidence="5 18" id="KW-0812">Transmembrane</keyword>
<dbReference type="Proteomes" id="UP000235672">
    <property type="component" value="Unassembled WGS sequence"/>
</dbReference>
<keyword evidence="15" id="KW-0325">Glycoprotein</keyword>
<dbReference type="OrthoDB" id="2121828at2759"/>
<keyword evidence="13" id="KW-0406">Ion transport</keyword>
<feature type="compositionally biased region" description="Polar residues" evidence="17">
    <location>
        <begin position="600"/>
        <end position="611"/>
    </location>
</feature>
<keyword evidence="8" id="KW-0677">Repeat</keyword>
<evidence type="ECO:0000259" key="21">
    <source>
        <dbReference type="Pfam" id="PF07731"/>
    </source>
</evidence>
<evidence type="ECO:0000256" key="16">
    <source>
        <dbReference type="ARBA" id="ARBA00037814"/>
    </source>
</evidence>
<sequence length="620" mass="68440">MATSLSFFPILSVLLLTLSHAAGAATIVYDFNITWVRANPDGLYERPTIGINGQWPLPIMTANINDTVVVNVINQLGNQSTTLHFHGLFQNGTAEMDGAGLVGQCGIPPGSQFTYNFTVNQAGTYWYHSHYKGQYPDGLRAPFIVSDPNYPYKGQFDEEIVLSVSDWYHQEVQVLIPQFMNKDNPTGAEPVPQSALLNDRQNLTIAVKPGKTYLFHVVNVGAFAGQYIWFEGHNMTIVEVDGVYTEKAEAEMIYLTTAQRCSFMITTKNETSTNYAFVGSMDTTLFDKIPKGLNWNVTGWLVYDSAQPMPAPALVDQFNDFDDFALIPYDQKPLLPEPDQTITMDVVMNVLGDGKQYAFISNITYVSPKVPTLYTVMTTGEDATNPTVYGEYSNSFILGHNQIIEIVINNRDTGKHPFHLHGHNFQTIARSEFNAGDFSLGNSTENSYPAIPMRRDTILVNPGGYVVFRFAADNPGVWLFHCHIEWHMDQGLIATMVEAPLEIQKSITIPQNHLDACKAGNTLYEGNAAGNTVNFLDLTGEPVPPAPLPAGFTPRGIVALVFSCISALIGMAVIAWYGSVDMGAASKVAEQQRIAEMEQQENQEVTTQATTIVEAPEEVR</sequence>
<evidence type="ECO:0000256" key="2">
    <source>
        <dbReference type="ARBA" id="ARBA00022448"/>
    </source>
</evidence>
<dbReference type="InterPro" id="IPR045087">
    <property type="entry name" value="Cu-oxidase_fam"/>
</dbReference>
<keyword evidence="24" id="KW-1185">Reference proteome</keyword>
<dbReference type="CDD" id="cd13851">
    <property type="entry name" value="CuRO_1_Fet3p"/>
    <property type="match status" value="1"/>
</dbReference>
<evidence type="ECO:0000256" key="14">
    <source>
        <dbReference type="ARBA" id="ARBA00023136"/>
    </source>
</evidence>
<keyword evidence="9 18" id="KW-1133">Transmembrane helix</keyword>
<keyword evidence="11" id="KW-0408">Iron</keyword>
<evidence type="ECO:0000256" key="9">
    <source>
        <dbReference type="ARBA" id="ARBA00022989"/>
    </source>
</evidence>
<dbReference type="EMBL" id="KZ613467">
    <property type="protein sequence ID" value="PMD26569.1"/>
    <property type="molecule type" value="Genomic_DNA"/>
</dbReference>
<dbReference type="InterPro" id="IPR011706">
    <property type="entry name" value="Cu-oxidase_C"/>
</dbReference>
<dbReference type="PROSITE" id="PS00080">
    <property type="entry name" value="MULTICOPPER_OXIDASE2"/>
    <property type="match status" value="1"/>
</dbReference>
<keyword evidence="10" id="KW-0560">Oxidoreductase</keyword>
<keyword evidence="3" id="KW-1003">Cell membrane</keyword>
<dbReference type="GO" id="GO:0033573">
    <property type="term" value="C:high-affinity iron permease complex"/>
    <property type="evidence" value="ECO:0007669"/>
    <property type="project" value="TreeGrafter"/>
</dbReference>
<keyword evidence="7 19" id="KW-0732">Signal</keyword>
<dbReference type="CDD" id="cd13877">
    <property type="entry name" value="CuRO_2_Fet3p_like"/>
    <property type="match status" value="1"/>
</dbReference>
<evidence type="ECO:0000256" key="15">
    <source>
        <dbReference type="ARBA" id="ARBA00023180"/>
    </source>
</evidence>
<feature type="region of interest" description="Disordered" evidence="17">
    <location>
        <begin position="599"/>
        <end position="620"/>
    </location>
</feature>
<dbReference type="CDD" id="cd13899">
    <property type="entry name" value="CuRO_3_Fet3p"/>
    <property type="match status" value="1"/>
</dbReference>
<dbReference type="PANTHER" id="PTHR11709">
    <property type="entry name" value="MULTI-COPPER OXIDASE"/>
    <property type="match status" value="1"/>
</dbReference>
<gene>
    <name evidence="23" type="ORF">NA56DRAFT_290181</name>
</gene>
<feature type="transmembrane region" description="Helical" evidence="18">
    <location>
        <begin position="557"/>
        <end position="577"/>
    </location>
</feature>
<evidence type="ECO:0000256" key="1">
    <source>
        <dbReference type="ARBA" id="ARBA00010609"/>
    </source>
</evidence>
<evidence type="ECO:0000313" key="24">
    <source>
        <dbReference type="Proteomes" id="UP000235672"/>
    </source>
</evidence>
<evidence type="ECO:0000256" key="11">
    <source>
        <dbReference type="ARBA" id="ARBA00023004"/>
    </source>
</evidence>
<dbReference type="FunFam" id="2.60.40.420:FF:000025">
    <property type="entry name" value="FET5p Multicopper oxidase"/>
    <property type="match status" value="1"/>
</dbReference>
<evidence type="ECO:0000256" key="5">
    <source>
        <dbReference type="ARBA" id="ARBA00022692"/>
    </source>
</evidence>
<dbReference type="SUPFAM" id="SSF49503">
    <property type="entry name" value="Cupredoxins"/>
    <property type="match status" value="3"/>
</dbReference>
<keyword evidence="14 18" id="KW-0472">Membrane</keyword>
<dbReference type="FunFam" id="2.60.40.420:FF:000024">
    <property type="entry name" value="FET5p Multicopper oxidase"/>
    <property type="match status" value="1"/>
</dbReference>
<feature type="domain" description="Plastocyanin-like" evidence="22">
    <location>
        <begin position="33"/>
        <end position="149"/>
    </location>
</feature>
<reference evidence="23 24" key="1">
    <citation type="submission" date="2016-05" db="EMBL/GenBank/DDBJ databases">
        <title>A degradative enzymes factory behind the ericoid mycorrhizal symbiosis.</title>
        <authorList>
            <consortium name="DOE Joint Genome Institute"/>
            <person name="Martino E."/>
            <person name="Morin E."/>
            <person name="Grelet G."/>
            <person name="Kuo A."/>
            <person name="Kohler A."/>
            <person name="Daghino S."/>
            <person name="Barry K."/>
            <person name="Choi C."/>
            <person name="Cichocki N."/>
            <person name="Clum A."/>
            <person name="Copeland A."/>
            <person name="Hainaut M."/>
            <person name="Haridas S."/>
            <person name="Labutti K."/>
            <person name="Lindquist E."/>
            <person name="Lipzen A."/>
            <person name="Khouja H.-R."/>
            <person name="Murat C."/>
            <person name="Ohm R."/>
            <person name="Olson A."/>
            <person name="Spatafora J."/>
            <person name="Veneault-Fourrey C."/>
            <person name="Henrissat B."/>
            <person name="Grigoriev I."/>
            <person name="Martin F."/>
            <person name="Perotto S."/>
        </authorList>
    </citation>
    <scope>NUCLEOTIDE SEQUENCE [LARGE SCALE GENOMIC DNA]</scope>
    <source>
        <strain evidence="23 24">UAMH 7357</strain>
    </source>
</reference>
<dbReference type="GO" id="GO:0004322">
    <property type="term" value="F:ferroxidase activity"/>
    <property type="evidence" value="ECO:0007669"/>
    <property type="project" value="TreeGrafter"/>
</dbReference>
<evidence type="ECO:0000256" key="6">
    <source>
        <dbReference type="ARBA" id="ARBA00022723"/>
    </source>
</evidence>
<dbReference type="GO" id="GO:0033215">
    <property type="term" value="P:reductive iron assimilation"/>
    <property type="evidence" value="ECO:0007669"/>
    <property type="project" value="TreeGrafter"/>
</dbReference>
<dbReference type="InterPro" id="IPR002355">
    <property type="entry name" value="Cu_oxidase_Cu_BS"/>
</dbReference>
<dbReference type="STRING" id="1745343.A0A2J6QJX1"/>
<feature type="signal peptide" evidence="19">
    <location>
        <begin position="1"/>
        <end position="24"/>
    </location>
</feature>
<dbReference type="InterPro" id="IPR033138">
    <property type="entry name" value="Cu_oxidase_CS"/>
</dbReference>
<evidence type="ECO:0000256" key="7">
    <source>
        <dbReference type="ARBA" id="ARBA00022729"/>
    </source>
</evidence>
<evidence type="ECO:0000256" key="19">
    <source>
        <dbReference type="SAM" id="SignalP"/>
    </source>
</evidence>
<keyword evidence="6" id="KW-0479">Metal-binding</keyword>
<feature type="domain" description="Plastocyanin-like" evidence="21">
    <location>
        <begin position="365"/>
        <end position="500"/>
    </location>
</feature>
<accession>A0A2J6QJX1</accession>
<evidence type="ECO:0000256" key="4">
    <source>
        <dbReference type="ARBA" id="ARBA00022496"/>
    </source>
</evidence>
<comment type="subcellular location">
    <subcellularLocation>
        <location evidence="16">Cell membrane</location>
        <topology evidence="16">Single-pass type I membrane protein</topology>
        <orientation evidence="16">Extracellular side</orientation>
    </subcellularLocation>
</comment>
<feature type="chain" id="PRO_5014342251" evidence="19">
    <location>
        <begin position="25"/>
        <end position="620"/>
    </location>
</feature>
<dbReference type="InterPro" id="IPR011707">
    <property type="entry name" value="Cu-oxidase-like_N"/>
</dbReference>
<dbReference type="Gene3D" id="2.60.40.420">
    <property type="entry name" value="Cupredoxins - blue copper proteins"/>
    <property type="match status" value="3"/>
</dbReference>
<evidence type="ECO:0000259" key="20">
    <source>
        <dbReference type="Pfam" id="PF00394"/>
    </source>
</evidence>
<evidence type="ECO:0000256" key="8">
    <source>
        <dbReference type="ARBA" id="ARBA00022737"/>
    </source>
</evidence>
<dbReference type="GO" id="GO:0005507">
    <property type="term" value="F:copper ion binding"/>
    <property type="evidence" value="ECO:0007669"/>
    <property type="project" value="InterPro"/>
</dbReference>
<proteinExistence type="inferred from homology"/>
<organism evidence="23 24">
    <name type="scientific">Hyaloscypha hepaticicola</name>
    <dbReference type="NCBI Taxonomy" id="2082293"/>
    <lineage>
        <taxon>Eukaryota</taxon>
        <taxon>Fungi</taxon>
        <taxon>Dikarya</taxon>
        <taxon>Ascomycota</taxon>
        <taxon>Pezizomycotina</taxon>
        <taxon>Leotiomycetes</taxon>
        <taxon>Helotiales</taxon>
        <taxon>Hyaloscyphaceae</taxon>
        <taxon>Hyaloscypha</taxon>
    </lineage>
</organism>
<evidence type="ECO:0000313" key="23">
    <source>
        <dbReference type="EMBL" id="PMD26569.1"/>
    </source>
</evidence>
<dbReference type="FunFam" id="2.60.40.420:FF:000022">
    <property type="entry name" value="FET5p Multicopper oxidase"/>
    <property type="match status" value="1"/>
</dbReference>
<evidence type="ECO:0000256" key="10">
    <source>
        <dbReference type="ARBA" id="ARBA00023002"/>
    </source>
</evidence>
<dbReference type="InterPro" id="IPR008972">
    <property type="entry name" value="Cupredoxin"/>
</dbReference>
<feature type="domain" description="Plastocyanin-like" evidence="20">
    <location>
        <begin position="158"/>
        <end position="305"/>
    </location>
</feature>
<dbReference type="Pfam" id="PF07731">
    <property type="entry name" value="Cu-oxidase_2"/>
    <property type="match status" value="1"/>
</dbReference>
<evidence type="ECO:0000256" key="3">
    <source>
        <dbReference type="ARBA" id="ARBA00022475"/>
    </source>
</evidence>
<protein>
    <submittedName>
        <fullName evidence="23">Multicopper oxidase</fullName>
    </submittedName>
</protein>
<evidence type="ECO:0000259" key="22">
    <source>
        <dbReference type="Pfam" id="PF07732"/>
    </source>
</evidence>
<dbReference type="InterPro" id="IPR001117">
    <property type="entry name" value="Cu-oxidase_2nd"/>
</dbReference>
<name>A0A2J6QJX1_9HELO</name>
<dbReference type="InterPro" id="IPR044130">
    <property type="entry name" value="CuRO_2_Fet3-like"/>
</dbReference>
<evidence type="ECO:0000256" key="18">
    <source>
        <dbReference type="SAM" id="Phobius"/>
    </source>
</evidence>
<keyword evidence="2" id="KW-0813">Transport</keyword>
<comment type="similarity">
    <text evidence="1">Belongs to the multicopper oxidase family.</text>
</comment>
<evidence type="ECO:0000256" key="17">
    <source>
        <dbReference type="SAM" id="MobiDB-lite"/>
    </source>
</evidence>
<evidence type="ECO:0000256" key="13">
    <source>
        <dbReference type="ARBA" id="ARBA00023065"/>
    </source>
</evidence>
<keyword evidence="4" id="KW-0410">Iron transport</keyword>
<dbReference type="PROSITE" id="PS00079">
    <property type="entry name" value="MULTICOPPER_OXIDASE1"/>
    <property type="match status" value="1"/>
</dbReference>
<keyword evidence="12" id="KW-0186">Copper</keyword>
<evidence type="ECO:0000256" key="12">
    <source>
        <dbReference type="ARBA" id="ARBA00023008"/>
    </source>
</evidence>